<evidence type="ECO:0000313" key="4">
    <source>
        <dbReference type="EMBL" id="KIO26475.1"/>
    </source>
</evidence>
<dbReference type="Gene3D" id="2.130.10.10">
    <property type="entry name" value="YVTN repeat-like/Quinoprotein amine dehydrogenase"/>
    <property type="match status" value="2"/>
</dbReference>
<accession>A0A0C3Q950</accession>
<protein>
    <submittedName>
        <fullName evidence="4">Uncharacterized protein</fullName>
    </submittedName>
</protein>
<organism evidence="4 5">
    <name type="scientific">Tulasnella calospora MUT 4182</name>
    <dbReference type="NCBI Taxonomy" id="1051891"/>
    <lineage>
        <taxon>Eukaryota</taxon>
        <taxon>Fungi</taxon>
        <taxon>Dikarya</taxon>
        <taxon>Basidiomycota</taxon>
        <taxon>Agaricomycotina</taxon>
        <taxon>Agaricomycetes</taxon>
        <taxon>Cantharellales</taxon>
        <taxon>Tulasnellaceae</taxon>
        <taxon>Tulasnella</taxon>
    </lineage>
</organism>
<dbReference type="InterPro" id="IPR020472">
    <property type="entry name" value="WD40_PAC1"/>
</dbReference>
<reference evidence="5" key="2">
    <citation type="submission" date="2015-01" db="EMBL/GenBank/DDBJ databases">
        <title>Evolutionary Origins and Diversification of the Mycorrhizal Mutualists.</title>
        <authorList>
            <consortium name="DOE Joint Genome Institute"/>
            <consortium name="Mycorrhizal Genomics Consortium"/>
            <person name="Kohler A."/>
            <person name="Kuo A."/>
            <person name="Nagy L.G."/>
            <person name="Floudas D."/>
            <person name="Copeland A."/>
            <person name="Barry K.W."/>
            <person name="Cichocki N."/>
            <person name="Veneault-Fourrey C."/>
            <person name="LaButti K."/>
            <person name="Lindquist E.A."/>
            <person name="Lipzen A."/>
            <person name="Lundell T."/>
            <person name="Morin E."/>
            <person name="Murat C."/>
            <person name="Riley R."/>
            <person name="Ohm R."/>
            <person name="Sun H."/>
            <person name="Tunlid A."/>
            <person name="Henrissat B."/>
            <person name="Grigoriev I.V."/>
            <person name="Hibbett D.S."/>
            <person name="Martin F."/>
        </authorList>
    </citation>
    <scope>NUCLEOTIDE SEQUENCE [LARGE SCALE GENOMIC DNA]</scope>
    <source>
        <strain evidence="5">MUT 4182</strain>
    </source>
</reference>
<dbReference type="InterPro" id="IPR001680">
    <property type="entry name" value="WD40_rpt"/>
</dbReference>
<dbReference type="HOGENOM" id="CLU_000288_57_33_1"/>
<dbReference type="Pfam" id="PF00400">
    <property type="entry name" value="WD40"/>
    <property type="match status" value="6"/>
</dbReference>
<feature type="repeat" description="WD" evidence="3">
    <location>
        <begin position="122"/>
        <end position="147"/>
    </location>
</feature>
<proteinExistence type="predicted"/>
<dbReference type="SMART" id="SM00320">
    <property type="entry name" value="WD40"/>
    <property type="match status" value="6"/>
</dbReference>
<feature type="repeat" description="WD" evidence="3">
    <location>
        <begin position="17"/>
        <end position="58"/>
    </location>
</feature>
<dbReference type="STRING" id="1051891.A0A0C3Q950"/>
<feature type="repeat" description="WD" evidence="3">
    <location>
        <begin position="192"/>
        <end position="233"/>
    </location>
</feature>
<dbReference type="Proteomes" id="UP000054248">
    <property type="component" value="Unassembled WGS sequence"/>
</dbReference>
<keyword evidence="2" id="KW-0677">Repeat</keyword>
<evidence type="ECO:0000313" key="5">
    <source>
        <dbReference type="Proteomes" id="UP000054248"/>
    </source>
</evidence>
<dbReference type="PRINTS" id="PR00320">
    <property type="entry name" value="GPROTEINBRPT"/>
</dbReference>
<name>A0A0C3Q950_9AGAM</name>
<dbReference type="InterPro" id="IPR015943">
    <property type="entry name" value="WD40/YVTN_repeat-like_dom_sf"/>
</dbReference>
<dbReference type="AlphaFoldDB" id="A0A0C3Q950"/>
<feature type="repeat" description="WD" evidence="3">
    <location>
        <begin position="235"/>
        <end position="275"/>
    </location>
</feature>
<dbReference type="PANTHER" id="PTHR44129">
    <property type="entry name" value="WD REPEAT-CONTAINING PROTEIN POP1"/>
    <property type="match status" value="1"/>
</dbReference>
<dbReference type="PROSITE" id="PS00678">
    <property type="entry name" value="WD_REPEATS_1"/>
    <property type="match status" value="3"/>
</dbReference>
<dbReference type="InterPro" id="IPR036322">
    <property type="entry name" value="WD40_repeat_dom_sf"/>
</dbReference>
<keyword evidence="1 3" id="KW-0853">WD repeat</keyword>
<gene>
    <name evidence="4" type="ORF">M407DRAFT_234884</name>
</gene>
<dbReference type="OrthoDB" id="6262491at2759"/>
<feature type="repeat" description="WD" evidence="3">
    <location>
        <begin position="149"/>
        <end position="190"/>
    </location>
</feature>
<evidence type="ECO:0000256" key="1">
    <source>
        <dbReference type="ARBA" id="ARBA00022574"/>
    </source>
</evidence>
<dbReference type="InterPro" id="IPR050349">
    <property type="entry name" value="WD_LIS1/nudF_dynein_reg"/>
</dbReference>
<feature type="repeat" description="WD" evidence="3">
    <location>
        <begin position="60"/>
        <end position="101"/>
    </location>
</feature>
<evidence type="ECO:0000256" key="2">
    <source>
        <dbReference type="ARBA" id="ARBA00022737"/>
    </source>
</evidence>
<dbReference type="PROSITE" id="PS50082">
    <property type="entry name" value="WD_REPEATS_2"/>
    <property type="match status" value="6"/>
</dbReference>
<reference evidence="4 5" key="1">
    <citation type="submission" date="2014-04" db="EMBL/GenBank/DDBJ databases">
        <authorList>
            <consortium name="DOE Joint Genome Institute"/>
            <person name="Kuo A."/>
            <person name="Girlanda M."/>
            <person name="Perotto S."/>
            <person name="Kohler A."/>
            <person name="Nagy L.G."/>
            <person name="Floudas D."/>
            <person name="Copeland A."/>
            <person name="Barry K.W."/>
            <person name="Cichocki N."/>
            <person name="Veneault-Fourrey C."/>
            <person name="LaButti K."/>
            <person name="Lindquist E.A."/>
            <person name="Lipzen A."/>
            <person name="Lundell T."/>
            <person name="Morin E."/>
            <person name="Murat C."/>
            <person name="Sun H."/>
            <person name="Tunlid A."/>
            <person name="Henrissat B."/>
            <person name="Grigoriev I.V."/>
            <person name="Hibbett D.S."/>
            <person name="Martin F."/>
            <person name="Nordberg H.P."/>
            <person name="Cantor M.N."/>
            <person name="Hua S.X."/>
        </authorList>
    </citation>
    <scope>NUCLEOTIDE SEQUENCE [LARGE SCALE GENOMIC DNA]</scope>
    <source>
        <strain evidence="4 5">MUT 4182</strain>
    </source>
</reference>
<dbReference type="CDD" id="cd00200">
    <property type="entry name" value="WD40"/>
    <property type="match status" value="1"/>
</dbReference>
<dbReference type="PROSITE" id="PS50294">
    <property type="entry name" value="WD_REPEATS_REGION"/>
    <property type="match status" value="4"/>
</dbReference>
<dbReference type="InterPro" id="IPR019775">
    <property type="entry name" value="WD40_repeat_CS"/>
</dbReference>
<dbReference type="SUPFAM" id="SSF50978">
    <property type="entry name" value="WD40 repeat-like"/>
    <property type="match status" value="1"/>
</dbReference>
<keyword evidence="5" id="KW-1185">Reference proteome</keyword>
<sequence length="400" mass="42960">MVRLWNPETGAQIDKPLEGHNRAVRSVAFSPDGRVLASGSSDHTIRLWESRSGAPIGEPLQDHIGPVSSLAFSPDGKILASGSFDETIRIWDAENGAKVPIRERVIEYAQKLIWSIASSLGGKVIASGSAESTVQLWDPDTGAPIGTPLEGHDGPVLSVAFSPDGEILASGSEDKMIRLWDTKTGAPIGEPLKGHNGLVCSVTFSPDGSILVSGSKDDTIRFWNGKTGASIAAPLECHGGFVWSVAFSANGRILASGSGYTIRFWDVGTRSLSGEISLVTDLPGALDAVFFLTNGQLVFQSYYGPTTLLDTPAFPLLMADSLVSAAHDNYKSLLPSLQPIPLGFQGQWVTFSSNRLFWLPQKYWSRRLVGSNLILLSYGLLVLAFDETVFFFDVSCSLDL</sequence>
<evidence type="ECO:0000256" key="3">
    <source>
        <dbReference type="PROSITE-ProRule" id="PRU00221"/>
    </source>
</evidence>
<dbReference type="EMBL" id="KN823023">
    <property type="protein sequence ID" value="KIO26475.1"/>
    <property type="molecule type" value="Genomic_DNA"/>
</dbReference>